<reference evidence="12" key="2">
    <citation type="submission" date="2015-01" db="EMBL/GenBank/DDBJ databases">
        <title>Evolutionary Origins and Diversification of the Mycorrhizal Mutualists.</title>
        <authorList>
            <consortium name="DOE Joint Genome Institute"/>
            <consortium name="Mycorrhizal Genomics Consortium"/>
            <person name="Kohler A."/>
            <person name="Kuo A."/>
            <person name="Nagy L.G."/>
            <person name="Floudas D."/>
            <person name="Copeland A."/>
            <person name="Barry K.W."/>
            <person name="Cichocki N."/>
            <person name="Veneault-Fourrey C."/>
            <person name="LaButti K."/>
            <person name="Lindquist E.A."/>
            <person name="Lipzen A."/>
            <person name="Lundell T."/>
            <person name="Morin E."/>
            <person name="Murat C."/>
            <person name="Riley R."/>
            <person name="Ohm R."/>
            <person name="Sun H."/>
            <person name="Tunlid A."/>
            <person name="Henrissat B."/>
            <person name="Grigoriev I.V."/>
            <person name="Hibbett D.S."/>
            <person name="Martin F."/>
        </authorList>
    </citation>
    <scope>NUCLEOTIDE SEQUENCE [LARGE SCALE GENOMIC DNA]</scope>
    <source>
        <strain evidence="12">LaAM-08-1</strain>
    </source>
</reference>
<evidence type="ECO:0000256" key="3">
    <source>
        <dbReference type="ARBA" id="ARBA00022679"/>
    </source>
</evidence>
<dbReference type="EMBL" id="KN838568">
    <property type="protein sequence ID" value="KIK04540.1"/>
    <property type="molecule type" value="Genomic_DNA"/>
</dbReference>
<dbReference type="Gene3D" id="1.10.510.10">
    <property type="entry name" value="Transferase(Phosphotransferase) domain 1"/>
    <property type="match status" value="1"/>
</dbReference>
<dbReference type="Proteomes" id="UP000054477">
    <property type="component" value="Unassembled WGS sequence"/>
</dbReference>
<dbReference type="PANTHER" id="PTHR47634:SF9">
    <property type="entry name" value="PROTEIN KINASE DOMAIN-CONTAINING PROTEIN-RELATED"/>
    <property type="match status" value="1"/>
</dbReference>
<reference evidence="11 12" key="1">
    <citation type="submission" date="2014-04" db="EMBL/GenBank/DDBJ databases">
        <authorList>
            <consortium name="DOE Joint Genome Institute"/>
            <person name="Kuo A."/>
            <person name="Kohler A."/>
            <person name="Nagy L.G."/>
            <person name="Floudas D."/>
            <person name="Copeland A."/>
            <person name="Barry K.W."/>
            <person name="Cichocki N."/>
            <person name="Veneault-Fourrey C."/>
            <person name="LaButti K."/>
            <person name="Lindquist E.A."/>
            <person name="Lipzen A."/>
            <person name="Lundell T."/>
            <person name="Morin E."/>
            <person name="Murat C."/>
            <person name="Sun H."/>
            <person name="Tunlid A."/>
            <person name="Henrissat B."/>
            <person name="Grigoriev I.V."/>
            <person name="Hibbett D.S."/>
            <person name="Martin F."/>
            <person name="Nordberg H.P."/>
            <person name="Cantor M.N."/>
            <person name="Hua S.X."/>
        </authorList>
    </citation>
    <scope>NUCLEOTIDE SEQUENCE [LARGE SCALE GENOMIC DNA]</scope>
    <source>
        <strain evidence="11 12">LaAM-08-1</strain>
    </source>
</reference>
<evidence type="ECO:0000313" key="11">
    <source>
        <dbReference type="EMBL" id="KIK04540.1"/>
    </source>
</evidence>
<dbReference type="Pfam" id="PF00069">
    <property type="entry name" value="Pkinase"/>
    <property type="match status" value="1"/>
</dbReference>
<evidence type="ECO:0000256" key="4">
    <source>
        <dbReference type="ARBA" id="ARBA00022741"/>
    </source>
</evidence>
<dbReference type="EC" id="2.7.11.1" evidence="1"/>
<dbReference type="OrthoDB" id="5979581at2759"/>
<proteinExistence type="predicted"/>
<gene>
    <name evidence="11" type="ORF">K443DRAFT_646938</name>
</gene>
<dbReference type="InterPro" id="IPR000719">
    <property type="entry name" value="Prot_kinase_dom"/>
</dbReference>
<dbReference type="AlphaFoldDB" id="A0A0C9WXT8"/>
<feature type="region of interest" description="Disordered" evidence="9">
    <location>
        <begin position="296"/>
        <end position="318"/>
    </location>
</feature>
<dbReference type="InterPro" id="IPR011009">
    <property type="entry name" value="Kinase-like_dom_sf"/>
</dbReference>
<comment type="catalytic activity">
    <reaction evidence="7">
        <text>L-threonyl-[protein] + ATP = O-phospho-L-threonyl-[protein] + ADP + H(+)</text>
        <dbReference type="Rhea" id="RHEA:46608"/>
        <dbReference type="Rhea" id="RHEA-COMP:11060"/>
        <dbReference type="Rhea" id="RHEA-COMP:11605"/>
        <dbReference type="ChEBI" id="CHEBI:15378"/>
        <dbReference type="ChEBI" id="CHEBI:30013"/>
        <dbReference type="ChEBI" id="CHEBI:30616"/>
        <dbReference type="ChEBI" id="CHEBI:61977"/>
        <dbReference type="ChEBI" id="CHEBI:456216"/>
        <dbReference type="EC" id="2.7.11.1"/>
    </reaction>
</comment>
<evidence type="ECO:0000313" key="12">
    <source>
        <dbReference type="Proteomes" id="UP000054477"/>
    </source>
</evidence>
<dbReference type="Gene3D" id="3.30.200.20">
    <property type="entry name" value="Phosphorylase Kinase, domain 1"/>
    <property type="match status" value="1"/>
</dbReference>
<dbReference type="GO" id="GO:0005737">
    <property type="term" value="C:cytoplasm"/>
    <property type="evidence" value="ECO:0007669"/>
    <property type="project" value="TreeGrafter"/>
</dbReference>
<dbReference type="SMART" id="SM00220">
    <property type="entry name" value="S_TKc"/>
    <property type="match status" value="1"/>
</dbReference>
<keyword evidence="12" id="KW-1185">Reference proteome</keyword>
<evidence type="ECO:0000256" key="2">
    <source>
        <dbReference type="ARBA" id="ARBA00022527"/>
    </source>
</evidence>
<keyword evidence="2" id="KW-0723">Serine/threonine-protein kinase</keyword>
<dbReference type="STRING" id="1095629.A0A0C9WXT8"/>
<dbReference type="SUPFAM" id="SSF56112">
    <property type="entry name" value="Protein kinase-like (PK-like)"/>
    <property type="match status" value="1"/>
</dbReference>
<keyword evidence="4" id="KW-0547">Nucleotide-binding</keyword>
<evidence type="ECO:0000256" key="9">
    <source>
        <dbReference type="SAM" id="MobiDB-lite"/>
    </source>
</evidence>
<name>A0A0C9WXT8_9AGAR</name>
<sequence>MKHITAMNKSSPGRHSVRTLLDSFEIEGPHGTHICLVYEPLREPIRLLQRRLSKGGYPLDIFKATLLCILSGLDYLHSECHIIHTDLKSENILVGLENASVLEQVAEDEIVDPSPRKICGDRTVYLSRNDFGIPKEAPKAPKITDFDTATPDPYRAPEVTLGASWTYSTDIWNLGVTLWDLLENKPLCHGLHPRHGEYSSHVHLAQLIGLLGHPRKELLNRGKYTDRYFETDGEFKSKNLIPRGHTLVNSVASLQSQDRMQFLVFARKMLQWLPEDRKSAKELFDDPWLRKYDIVSSTSDGKDGREGVPQLAQKRKDK</sequence>
<dbReference type="GO" id="GO:0005634">
    <property type="term" value="C:nucleus"/>
    <property type="evidence" value="ECO:0007669"/>
    <property type="project" value="TreeGrafter"/>
</dbReference>
<keyword evidence="6" id="KW-0067">ATP-binding</keyword>
<dbReference type="PROSITE" id="PS00108">
    <property type="entry name" value="PROTEIN_KINASE_ST"/>
    <property type="match status" value="1"/>
</dbReference>
<evidence type="ECO:0000256" key="7">
    <source>
        <dbReference type="ARBA" id="ARBA00047899"/>
    </source>
</evidence>
<evidence type="ECO:0000256" key="6">
    <source>
        <dbReference type="ARBA" id="ARBA00022840"/>
    </source>
</evidence>
<keyword evidence="3" id="KW-0808">Transferase</keyword>
<evidence type="ECO:0000256" key="8">
    <source>
        <dbReference type="ARBA" id="ARBA00048679"/>
    </source>
</evidence>
<evidence type="ECO:0000256" key="1">
    <source>
        <dbReference type="ARBA" id="ARBA00012513"/>
    </source>
</evidence>
<dbReference type="PROSITE" id="PS50011">
    <property type="entry name" value="PROTEIN_KINASE_DOM"/>
    <property type="match status" value="1"/>
</dbReference>
<dbReference type="InterPro" id="IPR051334">
    <property type="entry name" value="SRPK"/>
</dbReference>
<dbReference type="GO" id="GO:0050684">
    <property type="term" value="P:regulation of mRNA processing"/>
    <property type="evidence" value="ECO:0007669"/>
    <property type="project" value="TreeGrafter"/>
</dbReference>
<dbReference type="InterPro" id="IPR008271">
    <property type="entry name" value="Ser/Thr_kinase_AS"/>
</dbReference>
<dbReference type="HOGENOM" id="CLU_000288_81_1_1"/>
<protein>
    <recommendedName>
        <fullName evidence="1">non-specific serine/threonine protein kinase</fullName>
        <ecNumber evidence="1">2.7.11.1</ecNumber>
    </recommendedName>
</protein>
<keyword evidence="5" id="KW-0418">Kinase</keyword>
<evidence type="ECO:0000256" key="5">
    <source>
        <dbReference type="ARBA" id="ARBA00022777"/>
    </source>
</evidence>
<organism evidence="11 12">
    <name type="scientific">Laccaria amethystina LaAM-08-1</name>
    <dbReference type="NCBI Taxonomy" id="1095629"/>
    <lineage>
        <taxon>Eukaryota</taxon>
        <taxon>Fungi</taxon>
        <taxon>Dikarya</taxon>
        <taxon>Basidiomycota</taxon>
        <taxon>Agaricomycotina</taxon>
        <taxon>Agaricomycetes</taxon>
        <taxon>Agaricomycetidae</taxon>
        <taxon>Agaricales</taxon>
        <taxon>Agaricineae</taxon>
        <taxon>Hydnangiaceae</taxon>
        <taxon>Laccaria</taxon>
    </lineage>
</organism>
<dbReference type="GO" id="GO:0000245">
    <property type="term" value="P:spliceosomal complex assembly"/>
    <property type="evidence" value="ECO:0007669"/>
    <property type="project" value="TreeGrafter"/>
</dbReference>
<feature type="domain" description="Protein kinase" evidence="10">
    <location>
        <begin position="1"/>
        <end position="289"/>
    </location>
</feature>
<dbReference type="GO" id="GO:0005524">
    <property type="term" value="F:ATP binding"/>
    <property type="evidence" value="ECO:0007669"/>
    <property type="project" value="UniProtKB-KW"/>
</dbReference>
<dbReference type="PANTHER" id="PTHR47634">
    <property type="entry name" value="PROTEIN KINASE DOMAIN-CONTAINING PROTEIN-RELATED"/>
    <property type="match status" value="1"/>
</dbReference>
<comment type="catalytic activity">
    <reaction evidence="8">
        <text>L-seryl-[protein] + ATP = O-phospho-L-seryl-[protein] + ADP + H(+)</text>
        <dbReference type="Rhea" id="RHEA:17989"/>
        <dbReference type="Rhea" id="RHEA-COMP:9863"/>
        <dbReference type="Rhea" id="RHEA-COMP:11604"/>
        <dbReference type="ChEBI" id="CHEBI:15378"/>
        <dbReference type="ChEBI" id="CHEBI:29999"/>
        <dbReference type="ChEBI" id="CHEBI:30616"/>
        <dbReference type="ChEBI" id="CHEBI:83421"/>
        <dbReference type="ChEBI" id="CHEBI:456216"/>
        <dbReference type="EC" id="2.7.11.1"/>
    </reaction>
</comment>
<dbReference type="GO" id="GO:0004674">
    <property type="term" value="F:protein serine/threonine kinase activity"/>
    <property type="evidence" value="ECO:0007669"/>
    <property type="project" value="UniProtKB-KW"/>
</dbReference>
<evidence type="ECO:0000259" key="10">
    <source>
        <dbReference type="PROSITE" id="PS50011"/>
    </source>
</evidence>
<accession>A0A0C9WXT8</accession>